<comment type="caution">
    <text evidence="1">The sequence shown here is derived from an EMBL/GenBank/DDBJ whole genome shotgun (WGS) entry which is preliminary data.</text>
</comment>
<evidence type="ECO:0000313" key="1">
    <source>
        <dbReference type="EMBL" id="MFC6197240.1"/>
    </source>
</evidence>
<reference evidence="2" key="1">
    <citation type="journal article" date="2019" name="Int. J. Syst. Evol. Microbiol.">
        <title>The Global Catalogue of Microorganisms (GCM) 10K type strain sequencing project: providing services to taxonomists for standard genome sequencing and annotation.</title>
        <authorList>
            <consortium name="The Broad Institute Genomics Platform"/>
            <consortium name="The Broad Institute Genome Sequencing Center for Infectious Disease"/>
            <person name="Wu L."/>
            <person name="Ma J."/>
        </authorList>
    </citation>
    <scope>NUCLEOTIDE SEQUENCE [LARGE SCALE GENOMIC DNA]</scope>
    <source>
        <strain evidence="2">CGMCC-1.15741</strain>
    </source>
</reference>
<evidence type="ECO:0008006" key="3">
    <source>
        <dbReference type="Google" id="ProtNLM"/>
    </source>
</evidence>
<accession>A0ABW1S6F4</accession>
<name>A0ABW1S6F4_9PROT</name>
<keyword evidence="2" id="KW-1185">Reference proteome</keyword>
<gene>
    <name evidence="1" type="ORF">ACFQDM_04080</name>
</gene>
<evidence type="ECO:0000313" key="2">
    <source>
        <dbReference type="Proteomes" id="UP001596303"/>
    </source>
</evidence>
<sequence>MRLSLMASNPDIEKLVPRNPIDEAEALARLSRHRAKPATPGTPSFANRLHKITRPILKDEGPGIGQIRARWKDLVGERLAKISKPIKLTGKQGELVLTLEILPAAAPMFQHQGDALRQKLSVLTGGGLKSIKYVHSSQAKTASKSPKWTAPLPMKDEEALKAGLQGIKNPQLTQVLLAFGKAVYTQEKK</sequence>
<dbReference type="RefSeq" id="WP_377375840.1">
    <property type="nucleotide sequence ID" value="NZ_JBHSSW010000004.1"/>
</dbReference>
<protein>
    <recommendedName>
        <fullName evidence="3">DUF721 domain-containing protein</fullName>
    </recommendedName>
</protein>
<proteinExistence type="predicted"/>
<dbReference type="Proteomes" id="UP001596303">
    <property type="component" value="Unassembled WGS sequence"/>
</dbReference>
<dbReference type="EMBL" id="JBHSSW010000004">
    <property type="protein sequence ID" value="MFC6197240.1"/>
    <property type="molecule type" value="Genomic_DNA"/>
</dbReference>
<organism evidence="1 2">
    <name type="scientific">Ponticaulis profundi</name>
    <dbReference type="NCBI Taxonomy" id="2665222"/>
    <lineage>
        <taxon>Bacteria</taxon>
        <taxon>Pseudomonadati</taxon>
        <taxon>Pseudomonadota</taxon>
        <taxon>Alphaproteobacteria</taxon>
        <taxon>Hyphomonadales</taxon>
        <taxon>Hyphomonadaceae</taxon>
        <taxon>Ponticaulis</taxon>
    </lineage>
</organism>